<accession>A0ABW3MDA5</accession>
<dbReference type="PANTHER" id="PTHR45527:SF1">
    <property type="entry name" value="FATTY ACID SYNTHASE"/>
    <property type="match status" value="1"/>
</dbReference>
<dbReference type="SMART" id="SM01294">
    <property type="entry name" value="PKS_PP_betabranch"/>
    <property type="match status" value="1"/>
</dbReference>
<feature type="non-terminal residue" evidence="6">
    <location>
        <position position="472"/>
    </location>
</feature>
<reference evidence="7" key="1">
    <citation type="journal article" date="2019" name="Int. J. Syst. Evol. Microbiol.">
        <title>The Global Catalogue of Microorganisms (GCM) 10K type strain sequencing project: providing services to taxonomists for standard genome sequencing and annotation.</title>
        <authorList>
            <consortium name="The Broad Institute Genomics Platform"/>
            <consortium name="The Broad Institute Genome Sequencing Center for Infectious Disease"/>
            <person name="Wu L."/>
            <person name="Ma J."/>
        </authorList>
    </citation>
    <scope>NUCLEOTIDE SEQUENCE [LARGE SCALE GENOMIC DNA]</scope>
    <source>
        <strain evidence="7">JCM 31486</strain>
    </source>
</reference>
<dbReference type="InterPro" id="IPR025110">
    <property type="entry name" value="AMP-bd_C"/>
</dbReference>
<evidence type="ECO:0000256" key="1">
    <source>
        <dbReference type="ARBA" id="ARBA00001957"/>
    </source>
</evidence>
<evidence type="ECO:0000313" key="7">
    <source>
        <dbReference type="Proteomes" id="UP001597045"/>
    </source>
</evidence>
<dbReference type="Proteomes" id="UP001597045">
    <property type="component" value="Unassembled WGS sequence"/>
</dbReference>
<dbReference type="InterPro" id="IPR036736">
    <property type="entry name" value="ACP-like_sf"/>
</dbReference>
<evidence type="ECO:0000259" key="5">
    <source>
        <dbReference type="PROSITE" id="PS50075"/>
    </source>
</evidence>
<dbReference type="Pfam" id="PF00668">
    <property type="entry name" value="Condensation"/>
    <property type="match status" value="2"/>
</dbReference>
<dbReference type="InterPro" id="IPR045851">
    <property type="entry name" value="AMP-bd_C_sf"/>
</dbReference>
<dbReference type="SMART" id="SM00823">
    <property type="entry name" value="PKS_PP"/>
    <property type="match status" value="1"/>
</dbReference>
<comment type="caution">
    <text evidence="6">The sequence shown here is derived from an EMBL/GenBank/DDBJ whole genome shotgun (WGS) entry which is preliminary data.</text>
</comment>
<dbReference type="SUPFAM" id="SSF56801">
    <property type="entry name" value="Acetyl-CoA synthetase-like"/>
    <property type="match status" value="1"/>
</dbReference>
<feature type="region of interest" description="Disordered" evidence="4">
    <location>
        <begin position="314"/>
        <end position="362"/>
    </location>
</feature>
<evidence type="ECO:0000256" key="3">
    <source>
        <dbReference type="ARBA" id="ARBA00022553"/>
    </source>
</evidence>
<dbReference type="Gene3D" id="3.30.300.30">
    <property type="match status" value="1"/>
</dbReference>
<feature type="compositionally biased region" description="Low complexity" evidence="4">
    <location>
        <begin position="335"/>
        <end position="347"/>
    </location>
</feature>
<keyword evidence="2" id="KW-0596">Phosphopantetheine</keyword>
<dbReference type="PROSITE" id="PS00012">
    <property type="entry name" value="PHOSPHOPANTETHEINE"/>
    <property type="match status" value="1"/>
</dbReference>
<protein>
    <submittedName>
        <fullName evidence="6">Condensation domain-containing protein</fullName>
    </submittedName>
</protein>
<organism evidence="6 7">
    <name type="scientific">Kibdelosporangium lantanae</name>
    <dbReference type="NCBI Taxonomy" id="1497396"/>
    <lineage>
        <taxon>Bacteria</taxon>
        <taxon>Bacillati</taxon>
        <taxon>Actinomycetota</taxon>
        <taxon>Actinomycetes</taxon>
        <taxon>Pseudonocardiales</taxon>
        <taxon>Pseudonocardiaceae</taxon>
        <taxon>Kibdelosporangium</taxon>
    </lineage>
</organism>
<sequence>MTGHGLARGYLNRPGLTAERFVANPFEPGRMYRTGDLVRWTANGQLEFLGRADTQVKIRGYRIELGEVESAVRAHPAVDDAVVVVHESDHKRLVAYVVPDVPADIHDFVGRTMPDYMVPAAFVSLPALPMTSSGKLDRRALPTPDPTDDYVPPTGEIQKAIAHIWSDILDVPRVGANDNFFALGGDSIISIRVVSRLHSEFRVQLSPRVLFEHPTVAALASMITVNSHEKPIQPVPRDGVVPLSFAQQRLWFLAEFEPDSIEYVTPTVLRLRGPLDVKMLNSAFSMLLARHEPLRTTFEPSGQVIHPPTEVEIPVVDAPGGETPPPSGDRREPGPTDTHTPVVTTTVNPSSATRPADPAKPTPLPTLTDLLAHHTRQPFDLTRGPLIRPLLIRLSDVDHVLVVTMHHIITDGWSTSILTEDLADLYNGRELPDLPAQYADFAMWQRQAEPSFAGQLDYWRQQLDGLEPLALP</sequence>
<dbReference type="SUPFAM" id="SSF47336">
    <property type="entry name" value="ACP-like"/>
    <property type="match status" value="1"/>
</dbReference>
<dbReference type="InterPro" id="IPR023213">
    <property type="entry name" value="CAT-like_dom_sf"/>
</dbReference>
<dbReference type="Pfam" id="PF13193">
    <property type="entry name" value="AMP-binding_C"/>
    <property type="match status" value="1"/>
</dbReference>
<dbReference type="PROSITE" id="PS50075">
    <property type="entry name" value="CARRIER"/>
    <property type="match status" value="1"/>
</dbReference>
<gene>
    <name evidence="6" type="ORF">ACFQ1S_20115</name>
</gene>
<dbReference type="EMBL" id="JBHTIS010001193">
    <property type="protein sequence ID" value="MFD1047675.1"/>
    <property type="molecule type" value="Genomic_DNA"/>
</dbReference>
<keyword evidence="7" id="KW-1185">Reference proteome</keyword>
<evidence type="ECO:0000256" key="4">
    <source>
        <dbReference type="SAM" id="MobiDB-lite"/>
    </source>
</evidence>
<dbReference type="InterPro" id="IPR006162">
    <property type="entry name" value="Ppantetheine_attach_site"/>
</dbReference>
<proteinExistence type="predicted"/>
<feature type="domain" description="Carrier" evidence="5">
    <location>
        <begin position="152"/>
        <end position="227"/>
    </location>
</feature>
<dbReference type="SUPFAM" id="SSF52777">
    <property type="entry name" value="CoA-dependent acyltransferases"/>
    <property type="match status" value="1"/>
</dbReference>
<dbReference type="PANTHER" id="PTHR45527">
    <property type="entry name" value="NONRIBOSOMAL PEPTIDE SYNTHETASE"/>
    <property type="match status" value="1"/>
</dbReference>
<dbReference type="InterPro" id="IPR009081">
    <property type="entry name" value="PP-bd_ACP"/>
</dbReference>
<dbReference type="Gene3D" id="1.10.1200.10">
    <property type="entry name" value="ACP-like"/>
    <property type="match status" value="1"/>
</dbReference>
<keyword evidence="3" id="KW-0597">Phosphoprotein</keyword>
<dbReference type="Pfam" id="PF00550">
    <property type="entry name" value="PP-binding"/>
    <property type="match status" value="1"/>
</dbReference>
<comment type="cofactor">
    <cofactor evidence="1">
        <name>pantetheine 4'-phosphate</name>
        <dbReference type="ChEBI" id="CHEBI:47942"/>
    </cofactor>
</comment>
<dbReference type="InterPro" id="IPR020806">
    <property type="entry name" value="PKS_PP-bd"/>
</dbReference>
<dbReference type="InterPro" id="IPR001242">
    <property type="entry name" value="Condensation_dom"/>
</dbReference>
<dbReference type="Gene3D" id="3.30.559.10">
    <property type="entry name" value="Chloramphenicol acetyltransferase-like domain"/>
    <property type="match status" value="1"/>
</dbReference>
<evidence type="ECO:0000313" key="6">
    <source>
        <dbReference type="EMBL" id="MFD1047675.1"/>
    </source>
</evidence>
<name>A0ABW3MDA5_9PSEU</name>
<evidence type="ECO:0000256" key="2">
    <source>
        <dbReference type="ARBA" id="ARBA00022450"/>
    </source>
</evidence>
<dbReference type="Gene3D" id="2.30.38.10">
    <property type="entry name" value="Luciferase, Domain 3"/>
    <property type="match status" value="1"/>
</dbReference>
<dbReference type="Gene3D" id="3.30.559.30">
    <property type="entry name" value="Nonribosomal peptide synthetase, condensation domain"/>
    <property type="match status" value="1"/>
</dbReference>